<sequence>MAAIGSDHERTLAGSPVRPAPGLPHAVESARVAARTAARASVDRTWPALTFETMGTMVSLRLADSDAHTVGESARVEAAELAKAMFRRWDERFSLYRDDSELSRIARGDIRLTDSSASVRDAYALALTWRDRSNGVFTPHRADGVIDLSGVVKALAIAEAGAALTSRGLLNWSINAGGDVLVSGEPKGRFGAWEFGDGAMSTGHGVAVPAVVTEHPEWVVAIVNPAYRGDVLASVPLRHPLRAVATSGSAERGEHIWTALNGELSPFRQVSVFAADIVTADVLATAIVAGGEATLNEMTARFAIDVLAVLRDGQLLATPGLHRAE</sequence>
<comment type="cofactor">
    <cofactor evidence="1">
        <name>Mg(2+)</name>
        <dbReference type="ChEBI" id="CHEBI:18420"/>
    </cofactor>
</comment>
<keyword evidence="6" id="KW-0479">Metal-binding</keyword>
<dbReference type="SUPFAM" id="SSF143631">
    <property type="entry name" value="ApbE-like"/>
    <property type="match status" value="1"/>
</dbReference>
<keyword evidence="8" id="KW-0460">Magnesium</keyword>
<dbReference type="Gene3D" id="3.10.520.10">
    <property type="entry name" value="ApbE-like domains"/>
    <property type="match status" value="2"/>
</dbReference>
<dbReference type="InterPro" id="IPR003374">
    <property type="entry name" value="ApbE-like_sf"/>
</dbReference>
<dbReference type="EMBL" id="FOPW01000007">
    <property type="protein sequence ID" value="SFH52715.1"/>
    <property type="molecule type" value="Genomic_DNA"/>
</dbReference>
<dbReference type="PANTHER" id="PTHR30040">
    <property type="entry name" value="THIAMINE BIOSYNTHESIS LIPOPROTEIN APBE"/>
    <property type="match status" value="1"/>
</dbReference>
<evidence type="ECO:0000256" key="10">
    <source>
        <dbReference type="ARBA" id="ARBA00048540"/>
    </source>
</evidence>
<organism evidence="12 13">
    <name type="scientific">Cryobacterium levicorallinum</name>
    <dbReference type="NCBI Taxonomy" id="995038"/>
    <lineage>
        <taxon>Bacteria</taxon>
        <taxon>Bacillati</taxon>
        <taxon>Actinomycetota</taxon>
        <taxon>Actinomycetes</taxon>
        <taxon>Micrococcales</taxon>
        <taxon>Microbacteriaceae</taxon>
        <taxon>Cryobacterium</taxon>
    </lineage>
</organism>
<comment type="catalytic activity">
    <reaction evidence="10">
        <text>L-threonyl-[protein] + FAD = FMN-L-threonyl-[protein] + AMP + H(+)</text>
        <dbReference type="Rhea" id="RHEA:36847"/>
        <dbReference type="Rhea" id="RHEA-COMP:11060"/>
        <dbReference type="Rhea" id="RHEA-COMP:11061"/>
        <dbReference type="ChEBI" id="CHEBI:15378"/>
        <dbReference type="ChEBI" id="CHEBI:30013"/>
        <dbReference type="ChEBI" id="CHEBI:57692"/>
        <dbReference type="ChEBI" id="CHEBI:74257"/>
        <dbReference type="ChEBI" id="CHEBI:456215"/>
        <dbReference type="EC" id="2.7.1.180"/>
    </reaction>
</comment>
<evidence type="ECO:0000256" key="3">
    <source>
        <dbReference type="ARBA" id="ARBA00016337"/>
    </source>
</evidence>
<dbReference type="Pfam" id="PF02424">
    <property type="entry name" value="ApbE"/>
    <property type="match status" value="2"/>
</dbReference>
<protein>
    <recommendedName>
        <fullName evidence="3">FAD:protein FMN transferase</fullName>
        <ecNumber evidence="2">2.7.1.180</ecNumber>
    </recommendedName>
    <alternativeName>
        <fullName evidence="9">Flavin transferase</fullName>
    </alternativeName>
</protein>
<evidence type="ECO:0000256" key="4">
    <source>
        <dbReference type="ARBA" id="ARBA00022630"/>
    </source>
</evidence>
<evidence type="ECO:0000256" key="11">
    <source>
        <dbReference type="SAM" id="MobiDB-lite"/>
    </source>
</evidence>
<keyword evidence="7" id="KW-0274">FAD</keyword>
<dbReference type="RefSeq" id="WP_241991234.1">
    <property type="nucleotide sequence ID" value="NZ_BKAC01000006.1"/>
</dbReference>
<reference evidence="12 13" key="1">
    <citation type="submission" date="2016-10" db="EMBL/GenBank/DDBJ databases">
        <authorList>
            <person name="Varghese N."/>
            <person name="Submissions S."/>
        </authorList>
    </citation>
    <scope>NUCLEOTIDE SEQUENCE [LARGE SCALE GENOMIC DNA]</scope>
    <source>
        <strain evidence="12 13">GMCC 1.11211</strain>
    </source>
</reference>
<evidence type="ECO:0000313" key="13">
    <source>
        <dbReference type="Proteomes" id="UP000199681"/>
    </source>
</evidence>
<evidence type="ECO:0000256" key="2">
    <source>
        <dbReference type="ARBA" id="ARBA00011955"/>
    </source>
</evidence>
<evidence type="ECO:0000256" key="5">
    <source>
        <dbReference type="ARBA" id="ARBA00022679"/>
    </source>
</evidence>
<dbReference type="PANTHER" id="PTHR30040:SF2">
    <property type="entry name" value="FAD:PROTEIN FMN TRANSFERASE"/>
    <property type="match status" value="1"/>
</dbReference>
<keyword evidence="12" id="KW-0449">Lipoprotein</keyword>
<feature type="compositionally biased region" description="Basic and acidic residues" evidence="11">
    <location>
        <begin position="1"/>
        <end position="11"/>
    </location>
</feature>
<evidence type="ECO:0000256" key="1">
    <source>
        <dbReference type="ARBA" id="ARBA00001946"/>
    </source>
</evidence>
<accession>A0ABY1EDN7</accession>
<keyword evidence="13" id="KW-1185">Reference proteome</keyword>
<keyword evidence="4" id="KW-0285">Flavoprotein</keyword>
<proteinExistence type="predicted"/>
<evidence type="ECO:0000256" key="6">
    <source>
        <dbReference type="ARBA" id="ARBA00022723"/>
    </source>
</evidence>
<keyword evidence="5" id="KW-0808">Transferase</keyword>
<name>A0ABY1EDN7_9MICO</name>
<dbReference type="InterPro" id="IPR024932">
    <property type="entry name" value="ApbE"/>
</dbReference>
<feature type="region of interest" description="Disordered" evidence="11">
    <location>
        <begin position="1"/>
        <end position="23"/>
    </location>
</feature>
<evidence type="ECO:0000256" key="9">
    <source>
        <dbReference type="ARBA" id="ARBA00031306"/>
    </source>
</evidence>
<evidence type="ECO:0000256" key="7">
    <source>
        <dbReference type="ARBA" id="ARBA00022827"/>
    </source>
</evidence>
<evidence type="ECO:0000313" key="12">
    <source>
        <dbReference type="EMBL" id="SFH52715.1"/>
    </source>
</evidence>
<dbReference type="EC" id="2.7.1.180" evidence="2"/>
<evidence type="ECO:0000256" key="8">
    <source>
        <dbReference type="ARBA" id="ARBA00022842"/>
    </source>
</evidence>
<comment type="caution">
    <text evidence="12">The sequence shown here is derived from an EMBL/GenBank/DDBJ whole genome shotgun (WGS) entry which is preliminary data.</text>
</comment>
<gene>
    <name evidence="12" type="ORF">SAMN05216274_10780</name>
</gene>
<dbReference type="Proteomes" id="UP000199681">
    <property type="component" value="Unassembled WGS sequence"/>
</dbReference>